<protein>
    <submittedName>
        <fullName evidence="1">Uncharacterized protein</fullName>
    </submittedName>
</protein>
<accession>A0A4Y2HFI3</accession>
<dbReference type="OrthoDB" id="6509217at2759"/>
<sequence>MVVISSKTESKLSLLGTQISQRTDGIIFALPFEKQRADENNVFNYFVMSVAFFDDFHNRQKHNVLRQNTKFRNYIPTDRNVNRDSQVTVTFFSIKDVKLAAHIE</sequence>
<dbReference type="AlphaFoldDB" id="A0A4Y2HFI3"/>
<dbReference type="EMBL" id="BGPR01102738">
    <property type="protein sequence ID" value="GBM64066.1"/>
    <property type="molecule type" value="Genomic_DNA"/>
</dbReference>
<organism evidence="1 2">
    <name type="scientific">Araneus ventricosus</name>
    <name type="common">Orbweaver spider</name>
    <name type="synonym">Epeira ventricosa</name>
    <dbReference type="NCBI Taxonomy" id="182803"/>
    <lineage>
        <taxon>Eukaryota</taxon>
        <taxon>Metazoa</taxon>
        <taxon>Ecdysozoa</taxon>
        <taxon>Arthropoda</taxon>
        <taxon>Chelicerata</taxon>
        <taxon>Arachnida</taxon>
        <taxon>Araneae</taxon>
        <taxon>Araneomorphae</taxon>
        <taxon>Entelegynae</taxon>
        <taxon>Araneoidea</taxon>
        <taxon>Araneidae</taxon>
        <taxon>Araneus</taxon>
    </lineage>
</organism>
<reference evidence="1 2" key="1">
    <citation type="journal article" date="2019" name="Sci. Rep.">
        <title>Orb-weaving spider Araneus ventricosus genome elucidates the spidroin gene catalogue.</title>
        <authorList>
            <person name="Kono N."/>
            <person name="Nakamura H."/>
            <person name="Ohtoshi R."/>
            <person name="Moran D.A.P."/>
            <person name="Shinohara A."/>
            <person name="Yoshida Y."/>
            <person name="Fujiwara M."/>
            <person name="Mori M."/>
            <person name="Tomita M."/>
            <person name="Arakawa K."/>
        </authorList>
    </citation>
    <scope>NUCLEOTIDE SEQUENCE [LARGE SCALE GENOMIC DNA]</scope>
</reference>
<keyword evidence="2" id="KW-1185">Reference proteome</keyword>
<gene>
    <name evidence="1" type="ORF">AVEN_273479_1</name>
</gene>
<name>A0A4Y2HFI3_ARAVE</name>
<dbReference type="Proteomes" id="UP000499080">
    <property type="component" value="Unassembled WGS sequence"/>
</dbReference>
<evidence type="ECO:0000313" key="1">
    <source>
        <dbReference type="EMBL" id="GBM64066.1"/>
    </source>
</evidence>
<comment type="caution">
    <text evidence="1">The sequence shown here is derived from an EMBL/GenBank/DDBJ whole genome shotgun (WGS) entry which is preliminary data.</text>
</comment>
<proteinExistence type="predicted"/>
<evidence type="ECO:0000313" key="2">
    <source>
        <dbReference type="Proteomes" id="UP000499080"/>
    </source>
</evidence>